<dbReference type="OrthoDB" id="2431938at2759"/>
<keyword evidence="4" id="KW-0285">Flavoprotein</keyword>
<evidence type="ECO:0000256" key="6">
    <source>
        <dbReference type="ARBA" id="ARBA00022827"/>
    </source>
</evidence>
<dbReference type="PANTHER" id="PTHR47356:SF2">
    <property type="entry name" value="FAD-BINDING DOMAIN-CONTAINING PROTEIN-RELATED"/>
    <property type="match status" value="1"/>
</dbReference>
<evidence type="ECO:0000256" key="10">
    <source>
        <dbReference type="ARBA" id="ARBA00023136"/>
    </source>
</evidence>
<evidence type="ECO:0000256" key="3">
    <source>
        <dbReference type="ARBA" id="ARBA00007992"/>
    </source>
</evidence>
<dbReference type="GO" id="GO:0071949">
    <property type="term" value="F:FAD binding"/>
    <property type="evidence" value="ECO:0007669"/>
    <property type="project" value="InterPro"/>
</dbReference>
<accession>A0A0P7BF51</accession>
<evidence type="ECO:0000256" key="9">
    <source>
        <dbReference type="ARBA" id="ARBA00023033"/>
    </source>
</evidence>
<proteinExistence type="inferred from homology"/>
<comment type="subcellular location">
    <subcellularLocation>
        <location evidence="2">Membrane</location>
    </subcellularLocation>
</comment>
<dbReference type="SUPFAM" id="SSF51905">
    <property type="entry name" value="FAD/NAD(P)-binding domain"/>
    <property type="match status" value="1"/>
</dbReference>
<dbReference type="Proteomes" id="UP000050424">
    <property type="component" value="Unassembled WGS sequence"/>
</dbReference>
<dbReference type="AlphaFoldDB" id="A0A0P7BF51"/>
<evidence type="ECO:0000256" key="5">
    <source>
        <dbReference type="ARBA" id="ARBA00022692"/>
    </source>
</evidence>
<dbReference type="EMBL" id="LKCW01000103">
    <property type="protein sequence ID" value="KPM39582.1"/>
    <property type="molecule type" value="Genomic_DNA"/>
</dbReference>
<keyword evidence="9" id="KW-0503">Monooxygenase</keyword>
<keyword evidence="10" id="KW-0472">Membrane</keyword>
<dbReference type="InterPro" id="IPR002938">
    <property type="entry name" value="FAD-bd"/>
</dbReference>
<reference evidence="12 13" key="1">
    <citation type="submission" date="2015-09" db="EMBL/GenBank/DDBJ databases">
        <title>Draft genome of a European isolate of the apple canker pathogen Neonectria ditissima.</title>
        <authorList>
            <person name="Gomez-Cortecero A."/>
            <person name="Harrison R.J."/>
            <person name="Armitage A.D."/>
        </authorList>
    </citation>
    <scope>NUCLEOTIDE SEQUENCE [LARGE SCALE GENOMIC DNA]</scope>
    <source>
        <strain evidence="12 13">R09/05</strain>
    </source>
</reference>
<dbReference type="STRING" id="78410.A0A0P7BF51"/>
<dbReference type="PRINTS" id="PR00420">
    <property type="entry name" value="RNGMNOXGNASE"/>
</dbReference>
<evidence type="ECO:0000256" key="4">
    <source>
        <dbReference type="ARBA" id="ARBA00022630"/>
    </source>
</evidence>
<comment type="cofactor">
    <cofactor evidence="1">
        <name>FAD</name>
        <dbReference type="ChEBI" id="CHEBI:57692"/>
    </cofactor>
</comment>
<keyword evidence="8" id="KW-0560">Oxidoreductase</keyword>
<dbReference type="GO" id="GO:0016020">
    <property type="term" value="C:membrane"/>
    <property type="evidence" value="ECO:0007669"/>
    <property type="project" value="UniProtKB-SubCell"/>
</dbReference>
<keyword evidence="7" id="KW-1133">Transmembrane helix</keyword>
<dbReference type="PANTHER" id="PTHR47356">
    <property type="entry name" value="FAD-DEPENDENT MONOOXYGENASE ASQG-RELATED"/>
    <property type="match status" value="1"/>
</dbReference>
<name>A0A0P7BF51_9HYPO</name>
<evidence type="ECO:0000259" key="11">
    <source>
        <dbReference type="Pfam" id="PF01494"/>
    </source>
</evidence>
<comment type="caution">
    <text evidence="12">The sequence shown here is derived from an EMBL/GenBank/DDBJ whole genome shotgun (WGS) entry which is preliminary data.</text>
</comment>
<evidence type="ECO:0000313" key="12">
    <source>
        <dbReference type="EMBL" id="KPM39582.1"/>
    </source>
</evidence>
<keyword evidence="13" id="KW-1185">Reference proteome</keyword>
<evidence type="ECO:0000313" key="13">
    <source>
        <dbReference type="Proteomes" id="UP000050424"/>
    </source>
</evidence>
<keyword evidence="5" id="KW-0812">Transmembrane</keyword>
<evidence type="ECO:0000256" key="1">
    <source>
        <dbReference type="ARBA" id="ARBA00001974"/>
    </source>
</evidence>
<dbReference type="GO" id="GO:0004497">
    <property type="term" value="F:monooxygenase activity"/>
    <property type="evidence" value="ECO:0007669"/>
    <property type="project" value="UniProtKB-KW"/>
</dbReference>
<feature type="domain" description="FAD-binding" evidence="11">
    <location>
        <begin position="302"/>
        <end position="343"/>
    </location>
</feature>
<protein>
    <recommendedName>
        <fullName evidence="11">FAD-binding domain-containing protein</fullName>
    </recommendedName>
</protein>
<dbReference type="InterPro" id="IPR036188">
    <property type="entry name" value="FAD/NAD-bd_sf"/>
</dbReference>
<evidence type="ECO:0000256" key="8">
    <source>
        <dbReference type="ARBA" id="ARBA00023002"/>
    </source>
</evidence>
<gene>
    <name evidence="12" type="ORF">AK830_g6986</name>
</gene>
<organism evidence="12 13">
    <name type="scientific">Neonectria ditissima</name>
    <dbReference type="NCBI Taxonomy" id="78410"/>
    <lineage>
        <taxon>Eukaryota</taxon>
        <taxon>Fungi</taxon>
        <taxon>Dikarya</taxon>
        <taxon>Ascomycota</taxon>
        <taxon>Pezizomycotina</taxon>
        <taxon>Sordariomycetes</taxon>
        <taxon>Hypocreomycetidae</taxon>
        <taxon>Hypocreales</taxon>
        <taxon>Nectriaceae</taxon>
        <taxon>Neonectria</taxon>
    </lineage>
</organism>
<keyword evidence="6" id="KW-0274">FAD</keyword>
<evidence type="ECO:0000256" key="2">
    <source>
        <dbReference type="ARBA" id="ARBA00004370"/>
    </source>
</evidence>
<sequence>MTASPFRVIVVGGGPNGLTAAYALYYAGIDFVILEQRSNVVEDVGASLVLNPQNLRVFHQFGLLDKLKEIGVPLLHNAKGFTANAKKFKRSYALGLLQENHGSALLAFHRAHLIEALYEGLPEDAKARYLLGKKLVDIITTSTGVEVTCTDSTSYSGSIVIGADGIYSKTRSIMRRLALEADPALASTWDPEFPFTRHYKCLWASFPRPSSPGANYETHDHDRSAMFLTGRDKGWIFLYEKLPESSTERVFYDEKDINSFTESFADWSLTETLKVRDVLSGSVTAGMTNLEEGIAKNTSWGGRIVLVGDAYHKFTPNAGLGFNNGVQDIVSLCNQLKSLVADHDSSSGADPDVAALQDAFEQYQGERREALEKDYKQSADVTRLHTWANRIYHFLARHVLSLDFVQRLLVNYSTASSVRKGLVLDYISADEPFSGKVPWEHPLRILPENKDK</sequence>
<dbReference type="InterPro" id="IPR050562">
    <property type="entry name" value="FAD_mOase_fung"/>
</dbReference>
<feature type="domain" description="FAD-binding" evidence="11">
    <location>
        <begin position="7"/>
        <end position="172"/>
    </location>
</feature>
<dbReference type="Gene3D" id="3.50.50.60">
    <property type="entry name" value="FAD/NAD(P)-binding domain"/>
    <property type="match status" value="1"/>
</dbReference>
<dbReference type="Pfam" id="PF01494">
    <property type="entry name" value="FAD_binding_3"/>
    <property type="match status" value="2"/>
</dbReference>
<evidence type="ECO:0000256" key="7">
    <source>
        <dbReference type="ARBA" id="ARBA00022989"/>
    </source>
</evidence>
<comment type="similarity">
    <text evidence="3">Belongs to the paxM FAD-dependent monooxygenase family.</text>
</comment>